<keyword evidence="1 8" id="KW-0436">Ligase</keyword>
<dbReference type="EC" id="6.3.4.15" evidence="5"/>
<dbReference type="Pfam" id="PF02237">
    <property type="entry name" value="BPL_C"/>
    <property type="match status" value="1"/>
</dbReference>
<dbReference type="GO" id="GO:0005737">
    <property type="term" value="C:cytoplasm"/>
    <property type="evidence" value="ECO:0007669"/>
    <property type="project" value="TreeGrafter"/>
</dbReference>
<dbReference type="RefSeq" id="WP_197312846.1">
    <property type="nucleotide sequence ID" value="NZ_JADZLT010000056.1"/>
</dbReference>
<protein>
    <recommendedName>
        <fullName evidence="5">biotin--[biotin carboxyl-carrier protein] ligase</fullName>
        <ecNumber evidence="5">6.3.4.15</ecNumber>
    </recommendedName>
</protein>
<evidence type="ECO:0000256" key="3">
    <source>
        <dbReference type="ARBA" id="ARBA00022840"/>
    </source>
</evidence>
<dbReference type="CDD" id="cd16442">
    <property type="entry name" value="BPL"/>
    <property type="match status" value="1"/>
</dbReference>
<dbReference type="InterPro" id="IPR045864">
    <property type="entry name" value="aa-tRNA-synth_II/BPL/LPL"/>
</dbReference>
<gene>
    <name evidence="8" type="ORF">I5731_18260</name>
</gene>
<dbReference type="Pfam" id="PF03099">
    <property type="entry name" value="BPL_LplA_LipB"/>
    <property type="match status" value="1"/>
</dbReference>
<dbReference type="GO" id="GO:0004077">
    <property type="term" value="F:biotin--[biotin carboxyl-carrier protein] ligase activity"/>
    <property type="evidence" value="ECO:0007669"/>
    <property type="project" value="UniProtKB-EC"/>
</dbReference>
<dbReference type="Gene3D" id="2.30.30.100">
    <property type="match status" value="1"/>
</dbReference>
<dbReference type="EMBL" id="JADZLT010000056">
    <property type="protein sequence ID" value="MBH0239769.1"/>
    <property type="molecule type" value="Genomic_DNA"/>
</dbReference>
<evidence type="ECO:0000256" key="1">
    <source>
        <dbReference type="ARBA" id="ARBA00022598"/>
    </source>
</evidence>
<comment type="catalytic activity">
    <reaction evidence="6">
        <text>biotin + L-lysyl-[protein] + ATP = N(6)-biotinyl-L-lysyl-[protein] + AMP + diphosphate + H(+)</text>
        <dbReference type="Rhea" id="RHEA:11756"/>
        <dbReference type="Rhea" id="RHEA-COMP:9752"/>
        <dbReference type="Rhea" id="RHEA-COMP:10505"/>
        <dbReference type="ChEBI" id="CHEBI:15378"/>
        <dbReference type="ChEBI" id="CHEBI:29969"/>
        <dbReference type="ChEBI" id="CHEBI:30616"/>
        <dbReference type="ChEBI" id="CHEBI:33019"/>
        <dbReference type="ChEBI" id="CHEBI:57586"/>
        <dbReference type="ChEBI" id="CHEBI:83144"/>
        <dbReference type="ChEBI" id="CHEBI:456215"/>
        <dbReference type="EC" id="6.3.4.15"/>
    </reaction>
</comment>
<evidence type="ECO:0000256" key="5">
    <source>
        <dbReference type="ARBA" id="ARBA00024227"/>
    </source>
</evidence>
<feature type="domain" description="BPL/LPL catalytic" evidence="7">
    <location>
        <begin position="12"/>
        <end position="190"/>
    </location>
</feature>
<dbReference type="SUPFAM" id="SSF55681">
    <property type="entry name" value="Class II aaRS and biotin synthetases"/>
    <property type="match status" value="1"/>
</dbReference>
<dbReference type="Gene3D" id="3.30.930.10">
    <property type="entry name" value="Bira Bifunctional Protein, Domain 2"/>
    <property type="match status" value="1"/>
</dbReference>
<evidence type="ECO:0000256" key="6">
    <source>
        <dbReference type="ARBA" id="ARBA00047846"/>
    </source>
</evidence>
<dbReference type="PROSITE" id="PS51733">
    <property type="entry name" value="BPL_LPL_CATALYTIC"/>
    <property type="match status" value="1"/>
</dbReference>
<reference evidence="8" key="1">
    <citation type="submission" date="2020-12" db="EMBL/GenBank/DDBJ databases">
        <title>Methylobrevis albus sp. nov., isolated from fresh water lack sediment.</title>
        <authorList>
            <person name="Zou Q."/>
        </authorList>
    </citation>
    <scope>NUCLEOTIDE SEQUENCE</scope>
    <source>
        <strain evidence="8">L22</strain>
    </source>
</reference>
<dbReference type="GO" id="GO:0005524">
    <property type="term" value="F:ATP binding"/>
    <property type="evidence" value="ECO:0007669"/>
    <property type="project" value="UniProtKB-KW"/>
</dbReference>
<evidence type="ECO:0000256" key="4">
    <source>
        <dbReference type="ARBA" id="ARBA00023267"/>
    </source>
</evidence>
<keyword evidence="9" id="KW-1185">Reference proteome</keyword>
<dbReference type="AlphaFoldDB" id="A0A931N0Z6"/>
<keyword evidence="2" id="KW-0547">Nucleotide-binding</keyword>
<name>A0A931N0Z6_9HYPH</name>
<evidence type="ECO:0000259" key="7">
    <source>
        <dbReference type="PROSITE" id="PS51733"/>
    </source>
</evidence>
<keyword evidence="3" id="KW-0067">ATP-binding</keyword>
<accession>A0A931N0Z6</accession>
<dbReference type="InterPro" id="IPR003142">
    <property type="entry name" value="BPL_C"/>
</dbReference>
<dbReference type="InterPro" id="IPR004143">
    <property type="entry name" value="BPL_LPL_catalytic"/>
</dbReference>
<dbReference type="InterPro" id="IPR004408">
    <property type="entry name" value="Biotin_CoA_COase_ligase"/>
</dbReference>
<evidence type="ECO:0000313" key="9">
    <source>
        <dbReference type="Proteomes" id="UP000631694"/>
    </source>
</evidence>
<comment type="caution">
    <text evidence="8">The sequence shown here is derived from an EMBL/GenBank/DDBJ whole genome shotgun (WGS) entry which is preliminary data.</text>
</comment>
<sequence length="266" mass="27876">MTAGAPPAAVLPDGFRVLKLEETASTNAAALDAARAGEPGGLWITARRQSAGRGRQGRVWTSDEGNLFASLLLRDPVRADRLGELPLVIALGVHDTVAELLPPLQRGQLAIKWPNDLVFDGAKLAGILLEGADDGRSRVVVVGIGVNCRHFPAKIEYPATSLAAIGVPASADEVFAVLAVAVARRLGEWRLEGFEAVRAAWLARARGLGETIRVRMPARTLEGRFEALDAAGRLLLRLADGRIETISAGDVFFGTAAGAGATGGHA</sequence>
<dbReference type="NCBIfam" id="TIGR00121">
    <property type="entry name" value="birA_ligase"/>
    <property type="match status" value="1"/>
</dbReference>
<dbReference type="PANTHER" id="PTHR12835:SF5">
    <property type="entry name" value="BIOTIN--PROTEIN LIGASE"/>
    <property type="match status" value="1"/>
</dbReference>
<dbReference type="SUPFAM" id="SSF50037">
    <property type="entry name" value="C-terminal domain of transcriptional repressors"/>
    <property type="match status" value="1"/>
</dbReference>
<keyword evidence="4" id="KW-0092">Biotin</keyword>
<dbReference type="InterPro" id="IPR008988">
    <property type="entry name" value="Transcriptional_repressor_C"/>
</dbReference>
<dbReference type="PANTHER" id="PTHR12835">
    <property type="entry name" value="BIOTIN PROTEIN LIGASE"/>
    <property type="match status" value="1"/>
</dbReference>
<proteinExistence type="predicted"/>
<evidence type="ECO:0000313" key="8">
    <source>
        <dbReference type="EMBL" id="MBH0239769.1"/>
    </source>
</evidence>
<evidence type="ECO:0000256" key="2">
    <source>
        <dbReference type="ARBA" id="ARBA00022741"/>
    </source>
</evidence>
<organism evidence="8 9">
    <name type="scientific">Methylobrevis albus</name>
    <dbReference type="NCBI Taxonomy" id="2793297"/>
    <lineage>
        <taxon>Bacteria</taxon>
        <taxon>Pseudomonadati</taxon>
        <taxon>Pseudomonadota</taxon>
        <taxon>Alphaproteobacteria</taxon>
        <taxon>Hyphomicrobiales</taxon>
        <taxon>Pleomorphomonadaceae</taxon>
        <taxon>Methylobrevis</taxon>
    </lineage>
</organism>
<dbReference type="Proteomes" id="UP000631694">
    <property type="component" value="Unassembled WGS sequence"/>
</dbReference>